<accession>A0AAU0PZU2</accession>
<keyword evidence="1" id="KW-0812">Transmembrane</keyword>
<organism evidence="2 3">
    <name type="scientific">Corynebacterium pseudokroppenstedtii</name>
    <dbReference type="NCBI Taxonomy" id="2804917"/>
    <lineage>
        <taxon>Bacteria</taxon>
        <taxon>Bacillati</taxon>
        <taxon>Actinomycetota</taxon>
        <taxon>Actinomycetes</taxon>
        <taxon>Mycobacteriales</taxon>
        <taxon>Corynebacteriaceae</taxon>
        <taxon>Corynebacterium</taxon>
    </lineage>
</organism>
<protein>
    <recommendedName>
        <fullName evidence="4">Secreted protein</fullName>
    </recommendedName>
</protein>
<sequence>MSTLHSLLTVLVVALVLGAGLPTLFSLGVRLDAAGSAEGQHTKGISHILAWVIYALCLAVIIAGVLWITNATIAHYTGINIYGTSGGH</sequence>
<dbReference type="EMBL" id="CP137757">
    <property type="protein sequence ID" value="WPF24787.1"/>
    <property type="molecule type" value="Genomic_DNA"/>
</dbReference>
<evidence type="ECO:0000313" key="3">
    <source>
        <dbReference type="Proteomes" id="UP001174314"/>
    </source>
</evidence>
<evidence type="ECO:0000256" key="1">
    <source>
        <dbReference type="SAM" id="Phobius"/>
    </source>
</evidence>
<proteinExistence type="predicted"/>
<dbReference type="KEGG" id="cpsk:Q0N40_09715"/>
<keyword evidence="1" id="KW-0472">Membrane</keyword>
<evidence type="ECO:0008006" key="4">
    <source>
        <dbReference type="Google" id="ProtNLM"/>
    </source>
</evidence>
<keyword evidence="3" id="KW-1185">Reference proteome</keyword>
<reference evidence="2 3" key="1">
    <citation type="submission" date="2023-10" db="EMBL/GenBank/DDBJ databases">
        <title>complete genome sequence of Corynebacterium pseudokroppenstedtii P15-C1.</title>
        <authorList>
            <person name="Bruggemann H."/>
            <person name="Poehlein A."/>
        </authorList>
    </citation>
    <scope>NUCLEOTIDE SEQUENCE [LARGE SCALE GENOMIC DNA]</scope>
    <source>
        <strain evidence="2 3">P15_C1</strain>
    </source>
</reference>
<dbReference type="AlphaFoldDB" id="A0AAU0PZU2"/>
<keyword evidence="1" id="KW-1133">Transmembrane helix</keyword>
<gene>
    <name evidence="2" type="ORF">Q0N40_09715</name>
</gene>
<evidence type="ECO:0000313" key="2">
    <source>
        <dbReference type="EMBL" id="WPF24787.1"/>
    </source>
</evidence>
<name>A0AAU0PZU2_9CORY</name>
<feature type="transmembrane region" description="Helical" evidence="1">
    <location>
        <begin position="48"/>
        <end position="68"/>
    </location>
</feature>
<dbReference type="Proteomes" id="UP001174314">
    <property type="component" value="Chromosome"/>
</dbReference>
<dbReference type="RefSeq" id="WP_221913234.1">
    <property type="nucleotide sequence ID" value="NZ_CP137757.1"/>
</dbReference>